<proteinExistence type="inferred from homology"/>
<evidence type="ECO:0000256" key="6">
    <source>
        <dbReference type="ARBA" id="ARBA00023136"/>
    </source>
</evidence>
<protein>
    <recommendedName>
        <fullName evidence="3">NADH-ubiquinone oxidoreductase chain 2</fullName>
    </recommendedName>
    <alternativeName>
        <fullName evidence="7">NADH dehydrogenase subunit 2</fullName>
    </alternativeName>
</protein>
<dbReference type="GO" id="GO:0016491">
    <property type="term" value="F:oxidoreductase activity"/>
    <property type="evidence" value="ECO:0007669"/>
    <property type="project" value="UniProtKB-KW"/>
</dbReference>
<keyword evidence="10" id="KW-0496">Mitochondrion</keyword>
<reference evidence="10" key="1">
    <citation type="submission" date="2002-11" db="EMBL/GenBank/DDBJ databases">
        <authorList>
            <person name="Lang F.B.F."/>
        </authorList>
    </citation>
    <scope>NUCLEOTIDE SEQUENCE</scope>
    <source>
        <strain evidence="10">JEL15</strain>
    </source>
</reference>
<evidence type="ECO:0000259" key="9">
    <source>
        <dbReference type="Pfam" id="PF00361"/>
    </source>
</evidence>
<sequence>MSVGRYSGRISFLSLTFYLFFIGYIFNHFPDGATLILANGLIRIDGTLLFSLLFMGIVLFIIVNRANNLGWEFHLMLFGGYTGAIYMILGYDWLISLIGFEFLNLSTYLILSLYRGTESATLKYLLMSAFFTTLLLLSISLFYGLTGSTAFDSLYASMNYLDPSLTLWPQLLLLLTLSFKLGLVPVHLWVPDVYDGLPMELVLWIGTLPKLAILFFLPVLHPLLLNVNEYFLIGGVLSFLLAAISLGAQYRLKRFLAFSAIGHMGIMITGFAIGDYHSFWFYSLIYFTASVNLFLILAELPGIDLMKRLSMITKNYPLAFAFMIALLTMAAVPPFSGFYAKLLVLFGLIDVRYMVVAILLILTSLRTAAYYLRLLQTTFFSPFVTSLNNNELNENNELRVSYATLIAFTSTCLLPTTQLLLL</sequence>
<comment type="similarity">
    <text evidence="2">Belongs to the complex I subunit 2 family.</text>
</comment>
<feature type="transmembrane region" description="Helical" evidence="8">
    <location>
        <begin position="69"/>
        <end position="88"/>
    </location>
</feature>
<accession>Q85MD0</accession>
<feature type="transmembrane region" description="Helical" evidence="8">
    <location>
        <begin position="12"/>
        <end position="29"/>
    </location>
</feature>
<evidence type="ECO:0000256" key="8">
    <source>
        <dbReference type="SAM" id="Phobius"/>
    </source>
</evidence>
<feature type="transmembrane region" description="Helical" evidence="8">
    <location>
        <begin position="255"/>
        <end position="273"/>
    </location>
</feature>
<name>Q85MD0_9FUNG</name>
<feature type="transmembrane region" description="Helical" evidence="8">
    <location>
        <begin position="201"/>
        <end position="224"/>
    </location>
</feature>
<geneLocation type="mitochondrion" evidence="10"/>
<evidence type="ECO:0000256" key="3">
    <source>
        <dbReference type="ARBA" id="ARBA00021008"/>
    </source>
</evidence>
<dbReference type="EMBL" id="AY182007">
    <property type="protein sequence ID" value="AAO64952.1"/>
    <property type="molecule type" value="Genomic_DNA"/>
</dbReference>
<feature type="transmembrane region" description="Helical" evidence="8">
    <location>
        <begin position="279"/>
        <end position="298"/>
    </location>
</feature>
<keyword evidence="4 8" id="KW-0812">Transmembrane</keyword>
<evidence type="ECO:0000256" key="7">
    <source>
        <dbReference type="ARBA" id="ARBA00031028"/>
    </source>
</evidence>
<evidence type="ECO:0000256" key="2">
    <source>
        <dbReference type="ARBA" id="ARBA00007012"/>
    </source>
</evidence>
<feature type="transmembrane region" description="Helical" evidence="8">
    <location>
        <begin position="318"/>
        <end position="336"/>
    </location>
</feature>
<dbReference type="RefSeq" id="NP_803507.1">
    <property type="nucleotide sequence ID" value="NC_004624.1"/>
</dbReference>
<keyword evidence="5 8" id="KW-1133">Transmembrane helix</keyword>
<evidence type="ECO:0000313" key="10">
    <source>
        <dbReference type="EMBL" id="AAO64952.1"/>
    </source>
</evidence>
<dbReference type="GO" id="GO:0016020">
    <property type="term" value="C:membrane"/>
    <property type="evidence" value="ECO:0007669"/>
    <property type="project" value="UniProtKB-SubCell"/>
</dbReference>
<gene>
    <name evidence="10" type="primary">nad2</name>
</gene>
<dbReference type="InterPro" id="IPR001750">
    <property type="entry name" value="ND/Mrp_TM"/>
</dbReference>
<organism evidence="10">
    <name type="scientific">Monoblepharella sp. JEL15</name>
    <dbReference type="NCBI Taxonomy" id="224130"/>
    <lineage>
        <taxon>Eukaryota</taxon>
        <taxon>Fungi</taxon>
        <taxon>Fungi incertae sedis</taxon>
        <taxon>Chytridiomycota</taxon>
        <taxon>Chytridiomycota incertae sedis</taxon>
        <taxon>Monoblepharidomycetes</taxon>
        <taxon>Monoblepharidales</taxon>
        <taxon>Monoblepharidaceae</taxon>
        <taxon>Monoblepharella</taxon>
    </lineage>
</organism>
<feature type="transmembrane region" description="Helical" evidence="8">
    <location>
        <begin position="41"/>
        <end position="62"/>
    </location>
</feature>
<reference evidence="10" key="2">
    <citation type="journal article" date="2003" name="Nucleic Acids Res.">
        <title>Evolution of monoblepharidalean fungi based on complete mitochondrial genome sequences.</title>
        <authorList>
            <person name="Bullerwell C.E."/>
            <person name="Forget L."/>
            <person name="Lang B.F."/>
        </authorList>
    </citation>
    <scope>NUCLEOTIDE SEQUENCE</scope>
    <source>
        <strain evidence="10">JEL15</strain>
    </source>
</reference>
<dbReference type="AlphaFoldDB" id="Q85MD0"/>
<dbReference type="GeneID" id="806845"/>
<feature type="transmembrane region" description="Helical" evidence="8">
    <location>
        <begin position="94"/>
        <end position="113"/>
    </location>
</feature>
<feature type="transmembrane region" description="Helical" evidence="8">
    <location>
        <begin position="125"/>
        <end position="145"/>
    </location>
</feature>
<keyword evidence="6 8" id="KW-0472">Membrane</keyword>
<comment type="subcellular location">
    <subcellularLocation>
        <location evidence="1">Membrane</location>
        <topology evidence="1">Multi-pass membrane protein</topology>
    </subcellularLocation>
</comment>
<evidence type="ECO:0000256" key="5">
    <source>
        <dbReference type="ARBA" id="ARBA00022989"/>
    </source>
</evidence>
<feature type="domain" description="NADH:quinone oxidoreductase/Mrp antiporter transmembrane" evidence="9">
    <location>
        <begin position="91"/>
        <end position="363"/>
    </location>
</feature>
<dbReference type="Pfam" id="PF00361">
    <property type="entry name" value="Proton_antipo_M"/>
    <property type="match status" value="1"/>
</dbReference>
<evidence type="ECO:0000256" key="1">
    <source>
        <dbReference type="ARBA" id="ARBA00004141"/>
    </source>
</evidence>
<feature type="transmembrane region" description="Helical" evidence="8">
    <location>
        <begin position="230"/>
        <end position="248"/>
    </location>
</feature>
<feature type="transmembrane region" description="Helical" evidence="8">
    <location>
        <begin position="165"/>
        <end position="189"/>
    </location>
</feature>
<evidence type="ECO:0000256" key="4">
    <source>
        <dbReference type="ARBA" id="ARBA00022692"/>
    </source>
</evidence>
<keyword evidence="10" id="KW-0560">Oxidoreductase</keyword>
<dbReference type="PANTHER" id="PTHR22773">
    <property type="entry name" value="NADH DEHYDROGENASE"/>
    <property type="match status" value="1"/>
</dbReference>